<keyword evidence="1" id="KW-0812">Transmembrane</keyword>
<evidence type="ECO:0000313" key="2">
    <source>
        <dbReference type="EMBL" id="MET2826971.1"/>
    </source>
</evidence>
<keyword evidence="1" id="KW-1133">Transmembrane helix</keyword>
<keyword evidence="3" id="KW-1185">Reference proteome</keyword>
<name>A0ABV2DAB6_9HYPH</name>
<reference evidence="2 3" key="1">
    <citation type="submission" date="2024-06" db="EMBL/GenBank/DDBJ databases">
        <authorList>
            <person name="Kim D.-U."/>
        </authorList>
    </citation>
    <scope>NUCLEOTIDE SEQUENCE [LARGE SCALE GENOMIC DNA]</scope>
    <source>
        <strain evidence="2 3">KACC15460</strain>
    </source>
</reference>
<protein>
    <recommendedName>
        <fullName evidence="4">KTSC domain-containing protein</fullName>
    </recommendedName>
</protein>
<proteinExistence type="predicted"/>
<dbReference type="Proteomes" id="UP001548832">
    <property type="component" value="Unassembled WGS sequence"/>
</dbReference>
<organism evidence="2 3">
    <name type="scientific">Mesorhizobium shangrilense</name>
    <dbReference type="NCBI Taxonomy" id="460060"/>
    <lineage>
        <taxon>Bacteria</taxon>
        <taxon>Pseudomonadati</taxon>
        <taxon>Pseudomonadota</taxon>
        <taxon>Alphaproteobacteria</taxon>
        <taxon>Hyphomicrobiales</taxon>
        <taxon>Phyllobacteriaceae</taxon>
        <taxon>Mesorhizobium</taxon>
    </lineage>
</organism>
<dbReference type="RefSeq" id="WP_354459026.1">
    <property type="nucleotide sequence ID" value="NZ_JBEWSZ010000001.1"/>
</dbReference>
<keyword evidence="1" id="KW-0472">Membrane</keyword>
<evidence type="ECO:0008006" key="4">
    <source>
        <dbReference type="Google" id="ProtNLM"/>
    </source>
</evidence>
<accession>A0ABV2DAB6</accession>
<sequence>MLDETVSGTFFRLAILDVWCESEWPRGYLPMTTKCSAIFALAVGIGCGICGSAAAGDRHYERQDQPEHYVPAERDVIDFLFGGPRYYDQQLVTTAAGACSYHRVGPDANALNKINDHHCGK</sequence>
<gene>
    <name evidence="2" type="ORF">ABVQ20_08280</name>
</gene>
<comment type="caution">
    <text evidence="2">The sequence shown here is derived from an EMBL/GenBank/DDBJ whole genome shotgun (WGS) entry which is preliminary data.</text>
</comment>
<evidence type="ECO:0000256" key="1">
    <source>
        <dbReference type="SAM" id="Phobius"/>
    </source>
</evidence>
<dbReference type="EMBL" id="JBEWSZ010000001">
    <property type="protein sequence ID" value="MET2826971.1"/>
    <property type="molecule type" value="Genomic_DNA"/>
</dbReference>
<feature type="transmembrane region" description="Helical" evidence="1">
    <location>
        <begin position="37"/>
        <end position="56"/>
    </location>
</feature>
<evidence type="ECO:0000313" key="3">
    <source>
        <dbReference type="Proteomes" id="UP001548832"/>
    </source>
</evidence>